<keyword evidence="1" id="KW-0521">NADP</keyword>
<dbReference type="InterPro" id="IPR011032">
    <property type="entry name" value="GroES-like_sf"/>
</dbReference>
<dbReference type="InterPro" id="IPR013149">
    <property type="entry name" value="ADH-like_C"/>
</dbReference>
<proteinExistence type="predicted"/>
<dbReference type="CDD" id="cd05276">
    <property type="entry name" value="p53_inducible_oxidoreductase"/>
    <property type="match status" value="1"/>
</dbReference>
<organism evidence="4 5">
    <name type="scientific">Cellulomonas marina</name>
    <dbReference type="NCBI Taxonomy" id="988821"/>
    <lineage>
        <taxon>Bacteria</taxon>
        <taxon>Bacillati</taxon>
        <taxon>Actinomycetota</taxon>
        <taxon>Actinomycetes</taxon>
        <taxon>Micrococcales</taxon>
        <taxon>Cellulomonadaceae</taxon>
        <taxon>Cellulomonas</taxon>
    </lineage>
</organism>
<evidence type="ECO:0000259" key="3">
    <source>
        <dbReference type="SMART" id="SM00829"/>
    </source>
</evidence>
<dbReference type="OrthoDB" id="9780520at2"/>
<dbReference type="Pfam" id="PF00107">
    <property type="entry name" value="ADH_zinc_N"/>
    <property type="match status" value="1"/>
</dbReference>
<evidence type="ECO:0000256" key="1">
    <source>
        <dbReference type="ARBA" id="ARBA00022857"/>
    </source>
</evidence>
<dbReference type="GO" id="GO:0070402">
    <property type="term" value="F:NADPH binding"/>
    <property type="evidence" value="ECO:0007669"/>
    <property type="project" value="TreeGrafter"/>
</dbReference>
<dbReference type="EMBL" id="FOKA01000006">
    <property type="protein sequence ID" value="SFB06299.1"/>
    <property type="molecule type" value="Genomic_DNA"/>
</dbReference>
<sequence>MRAVVVARPGGPEQLVVREVPDPVPGPGEVLLEVHAAGLNNADLLQRRGLYPPPAGASDVPGLEVAAVVAAVGPPDDAAPGDTPTPAPGDRVVALLPGGGYAERAVVDAGLTLPWPEHLSAAEAAVLPEALATAWSNLEVAHARPGERLLVRGGSGGVGTLAVQLGRALGLEVLATAGGPDRVARVRDLGVPTVLDHRADELVEQVLTATGGAGVDVVLDVVGAAALADNLAVLAPDGRLVVIGLQGGTRAELDLGLLLSRRLSVAGTSLRSRPLAQRRAVVAGLRAHVWPHVVDDTLRPCLHAALPLDRADEAHRTLEAGGVFGSLALEV</sequence>
<dbReference type="PROSITE" id="PS01162">
    <property type="entry name" value="QOR_ZETA_CRYSTAL"/>
    <property type="match status" value="1"/>
</dbReference>
<dbReference type="InterPro" id="IPR013154">
    <property type="entry name" value="ADH-like_N"/>
</dbReference>
<dbReference type="InterPro" id="IPR020843">
    <property type="entry name" value="ER"/>
</dbReference>
<dbReference type="GO" id="GO:0016651">
    <property type="term" value="F:oxidoreductase activity, acting on NAD(P)H"/>
    <property type="evidence" value="ECO:0007669"/>
    <property type="project" value="TreeGrafter"/>
</dbReference>
<dbReference type="InterPro" id="IPR014189">
    <property type="entry name" value="Quinone_OxRdtase_PIG3"/>
</dbReference>
<evidence type="ECO:0000313" key="4">
    <source>
        <dbReference type="EMBL" id="SFB06299.1"/>
    </source>
</evidence>
<reference evidence="4 5" key="1">
    <citation type="submission" date="2016-10" db="EMBL/GenBank/DDBJ databases">
        <authorList>
            <person name="de Groot N.N."/>
        </authorList>
    </citation>
    <scope>NUCLEOTIDE SEQUENCE [LARGE SCALE GENOMIC DNA]</scope>
    <source>
        <strain evidence="4 5">CGMCC 4.6945</strain>
    </source>
</reference>
<dbReference type="SUPFAM" id="SSF51735">
    <property type="entry name" value="NAD(P)-binding Rossmann-fold domains"/>
    <property type="match status" value="1"/>
</dbReference>
<dbReference type="Pfam" id="PF08240">
    <property type="entry name" value="ADH_N"/>
    <property type="match status" value="1"/>
</dbReference>
<dbReference type="InterPro" id="IPR002364">
    <property type="entry name" value="Quin_OxRdtase/zeta-crystal_CS"/>
</dbReference>
<dbReference type="Gene3D" id="3.40.50.720">
    <property type="entry name" value="NAD(P)-binding Rossmann-like Domain"/>
    <property type="match status" value="1"/>
</dbReference>
<dbReference type="PANTHER" id="PTHR48106:SF8">
    <property type="entry name" value="OS02G0805600 PROTEIN"/>
    <property type="match status" value="1"/>
</dbReference>
<feature type="domain" description="Enoyl reductase (ER)" evidence="3">
    <location>
        <begin position="10"/>
        <end position="329"/>
    </location>
</feature>
<accession>A0A1I0XYW6</accession>
<evidence type="ECO:0000313" key="5">
    <source>
        <dbReference type="Proteomes" id="UP000199012"/>
    </source>
</evidence>
<gene>
    <name evidence="4" type="ORF">SAMN05421867_10679</name>
</gene>
<dbReference type="GO" id="GO:0008270">
    <property type="term" value="F:zinc ion binding"/>
    <property type="evidence" value="ECO:0007669"/>
    <property type="project" value="InterPro"/>
</dbReference>
<dbReference type="SUPFAM" id="SSF50129">
    <property type="entry name" value="GroES-like"/>
    <property type="match status" value="1"/>
</dbReference>
<protein>
    <submittedName>
        <fullName evidence="4">Putative NAD(P)H quinone oxidoreductase, PIG3 family</fullName>
    </submittedName>
</protein>
<dbReference type="NCBIfam" id="TIGR02824">
    <property type="entry name" value="quinone_pig3"/>
    <property type="match status" value="1"/>
</dbReference>
<dbReference type="Gene3D" id="3.90.180.10">
    <property type="entry name" value="Medium-chain alcohol dehydrogenases, catalytic domain"/>
    <property type="match status" value="1"/>
</dbReference>
<dbReference type="InterPro" id="IPR036291">
    <property type="entry name" value="NAD(P)-bd_dom_sf"/>
</dbReference>
<evidence type="ECO:0000256" key="2">
    <source>
        <dbReference type="ARBA" id="ARBA00023002"/>
    </source>
</evidence>
<dbReference type="STRING" id="988821.SAMN05421867_10679"/>
<keyword evidence="2" id="KW-0560">Oxidoreductase</keyword>
<dbReference type="Proteomes" id="UP000199012">
    <property type="component" value="Unassembled WGS sequence"/>
</dbReference>
<keyword evidence="5" id="KW-1185">Reference proteome</keyword>
<dbReference type="AlphaFoldDB" id="A0A1I0XYW6"/>
<name>A0A1I0XYW6_9CELL</name>
<dbReference type="SMART" id="SM00829">
    <property type="entry name" value="PKS_ER"/>
    <property type="match status" value="1"/>
</dbReference>
<dbReference type="PANTHER" id="PTHR48106">
    <property type="entry name" value="QUINONE OXIDOREDUCTASE PIG3-RELATED"/>
    <property type="match status" value="1"/>
</dbReference>
<dbReference type="RefSeq" id="WP_090032265.1">
    <property type="nucleotide sequence ID" value="NZ_BONM01000006.1"/>
</dbReference>